<comment type="caution">
    <text evidence="5">The sequence shown here is derived from an EMBL/GenBank/DDBJ whole genome shotgun (WGS) entry which is preliminary data.</text>
</comment>
<sequence length="721" mass="81669">MGLNCLSSQEQSALKFADESDNQLLDTKTAIPLLDCLLKEHPLLYIKDQDQETPLTKVFKHLNKGYFYERDEFTEVCYILRRLLDAGAFSSQDDLNKALVTVAKKGDFVTMKSLVCHGANKHVLDNHSNTVLHLCWCEAKQNIVEVVTRLLKDNSLLFGLNGSGKSSLYLATEMGRNRYHYGKGLEKESNSQVVQLLLKYGENPNQHQEYTPLILAIEEGDVSTTNLLLNAGANVNVVNKDEKTCLHILFTRNFDTEKVLSFVNLLLEKGINLNAVDKNKRSALFLAVQNCKERTPSYMMSGKRGEDPKKIVSKLIRHGANVNICDTSGETVLSMFCEQGSNIEIGELLLNSGADLSKGYCIQHVMENRRFSVNNSECVNFIRRLLRKGADANKFKNGKSNVIEATKKGYRLLVEKMIKYGADVNFYDSTHQIALHHACGLEKSKGRDDLVHLLVRHGSKLNVVSTRGEKAIDMLLTKILEENGTIEDDESNGCSRLEYDMKLFNYLVRAGCYLLPSTASKTQISKAQGRAETGANKSLLLTLINTGLFKTAEYLILSGWNIEQEVWFNNFDVSSLKLSDVEIKYTKRKQRDVEIRKSEFKAFLDGLDKGPKSLSIICRKSIRQQLLLAAEDSEIESRVNLLPIPAKMKCFLGLTDYAQDKEVIQLELNRSVRQHTSVSSDLVQAFLLSRIQSSQRHSYIYYDSDDDYDDYLMFDDYYDNW</sequence>
<dbReference type="InterPro" id="IPR002110">
    <property type="entry name" value="Ankyrin_rpt"/>
</dbReference>
<dbReference type="InterPro" id="IPR051165">
    <property type="entry name" value="Multifunctional_ANK_Repeat"/>
</dbReference>
<organism evidence="5 6">
    <name type="scientific">Mytilus edulis</name>
    <name type="common">Blue mussel</name>
    <dbReference type="NCBI Taxonomy" id="6550"/>
    <lineage>
        <taxon>Eukaryota</taxon>
        <taxon>Metazoa</taxon>
        <taxon>Spiralia</taxon>
        <taxon>Lophotrochozoa</taxon>
        <taxon>Mollusca</taxon>
        <taxon>Bivalvia</taxon>
        <taxon>Autobranchia</taxon>
        <taxon>Pteriomorphia</taxon>
        <taxon>Mytilida</taxon>
        <taxon>Mytiloidea</taxon>
        <taxon>Mytilidae</taxon>
        <taxon>Mytilinae</taxon>
        <taxon>Mytilus</taxon>
    </lineage>
</organism>
<dbReference type="PANTHER" id="PTHR24123">
    <property type="entry name" value="ANKYRIN REPEAT-CONTAINING"/>
    <property type="match status" value="1"/>
</dbReference>
<name>A0A8S3SJF8_MYTED</name>
<dbReference type="Proteomes" id="UP000683360">
    <property type="component" value="Unassembled WGS sequence"/>
</dbReference>
<dbReference type="Pfam" id="PF12796">
    <property type="entry name" value="Ank_2"/>
    <property type="match status" value="1"/>
</dbReference>
<dbReference type="OrthoDB" id="194358at2759"/>
<evidence type="ECO:0000313" key="6">
    <source>
        <dbReference type="Proteomes" id="UP000683360"/>
    </source>
</evidence>
<feature type="repeat" description="ANK" evidence="3">
    <location>
        <begin position="208"/>
        <end position="240"/>
    </location>
</feature>
<keyword evidence="1" id="KW-0677">Repeat</keyword>
<keyword evidence="6" id="KW-1185">Reference proteome</keyword>
<dbReference type="SMART" id="SM00969">
    <property type="entry name" value="SOCS_box"/>
    <property type="match status" value="1"/>
</dbReference>
<dbReference type="AlphaFoldDB" id="A0A8S3SJF8"/>
<proteinExistence type="predicted"/>
<dbReference type="PROSITE" id="PS50225">
    <property type="entry name" value="SOCS"/>
    <property type="match status" value="1"/>
</dbReference>
<dbReference type="EMBL" id="CAJPWZ010001674">
    <property type="protein sequence ID" value="CAG2220975.1"/>
    <property type="molecule type" value="Genomic_DNA"/>
</dbReference>
<evidence type="ECO:0000259" key="4">
    <source>
        <dbReference type="PROSITE" id="PS50225"/>
    </source>
</evidence>
<dbReference type="PANTHER" id="PTHR24123:SF33">
    <property type="entry name" value="PROTEIN HOS4"/>
    <property type="match status" value="1"/>
</dbReference>
<evidence type="ECO:0000256" key="1">
    <source>
        <dbReference type="ARBA" id="ARBA00022737"/>
    </source>
</evidence>
<dbReference type="Pfam" id="PF07525">
    <property type="entry name" value="SOCS_box"/>
    <property type="match status" value="1"/>
</dbReference>
<dbReference type="SUPFAM" id="SSF48403">
    <property type="entry name" value="Ankyrin repeat"/>
    <property type="match status" value="1"/>
</dbReference>
<accession>A0A8S3SJF8</accession>
<dbReference type="SMART" id="SM00248">
    <property type="entry name" value="ANK"/>
    <property type="match status" value="9"/>
</dbReference>
<dbReference type="PROSITE" id="PS50088">
    <property type="entry name" value="ANK_REPEAT"/>
    <property type="match status" value="2"/>
</dbReference>
<evidence type="ECO:0000256" key="2">
    <source>
        <dbReference type="ARBA" id="ARBA00023043"/>
    </source>
</evidence>
<evidence type="ECO:0000256" key="3">
    <source>
        <dbReference type="PROSITE-ProRule" id="PRU00023"/>
    </source>
</evidence>
<reference evidence="5" key="1">
    <citation type="submission" date="2021-03" db="EMBL/GenBank/DDBJ databases">
        <authorList>
            <person name="Bekaert M."/>
        </authorList>
    </citation>
    <scope>NUCLEOTIDE SEQUENCE</scope>
</reference>
<gene>
    <name evidence="5" type="ORF">MEDL_34496</name>
</gene>
<dbReference type="Gene3D" id="1.25.40.20">
    <property type="entry name" value="Ankyrin repeat-containing domain"/>
    <property type="match status" value="2"/>
</dbReference>
<dbReference type="InterPro" id="IPR036770">
    <property type="entry name" value="Ankyrin_rpt-contain_sf"/>
</dbReference>
<keyword evidence="2 3" id="KW-0040">ANK repeat</keyword>
<feature type="repeat" description="ANK" evidence="3">
    <location>
        <begin position="397"/>
        <end position="429"/>
    </location>
</feature>
<evidence type="ECO:0000313" key="5">
    <source>
        <dbReference type="EMBL" id="CAG2220975.1"/>
    </source>
</evidence>
<dbReference type="InterPro" id="IPR001496">
    <property type="entry name" value="SOCS_box"/>
</dbReference>
<feature type="domain" description="SOCS box" evidence="4">
    <location>
        <begin position="611"/>
        <end position="658"/>
    </location>
</feature>
<protein>
    <recommendedName>
        <fullName evidence="4">SOCS box domain-containing protein</fullName>
    </recommendedName>
</protein>
<dbReference type="PROSITE" id="PS50297">
    <property type="entry name" value="ANK_REP_REGION"/>
    <property type="match status" value="1"/>
</dbReference>